<reference evidence="1" key="1">
    <citation type="journal article" date="2021" name="bioRxiv">
        <title>Whole Genome Assembly and Annotation of Northern Wild Rice, Zizania palustris L., Supports a Whole Genome Duplication in the Zizania Genus.</title>
        <authorList>
            <person name="Haas M."/>
            <person name="Kono T."/>
            <person name="Macchietto M."/>
            <person name="Millas R."/>
            <person name="McGilp L."/>
            <person name="Shao M."/>
            <person name="Duquette J."/>
            <person name="Hirsch C.N."/>
            <person name="Kimball J."/>
        </authorList>
    </citation>
    <scope>NUCLEOTIDE SEQUENCE</scope>
    <source>
        <tissue evidence="1">Fresh leaf tissue</tissue>
    </source>
</reference>
<proteinExistence type="predicted"/>
<sequence length="154" mass="17238">MIGGEKGKNDGGTKQWRCNHCQKTYKSSLTRVRVHLLGAHPGKKAQIQRCPVVLNDAAKYRELRDKIKELDEYAKSGQKMNNSLAQCFGAAERDAVDLKVMKFIAANDIAFNVLRSPYFSEMVTAINGTRSENIVPTQHGTRSMSKKHAKVVYP</sequence>
<evidence type="ECO:0000313" key="2">
    <source>
        <dbReference type="Proteomes" id="UP000729402"/>
    </source>
</evidence>
<gene>
    <name evidence="1" type="ORF">GUJ93_ZPchr0006g41972</name>
</gene>
<reference evidence="1" key="2">
    <citation type="submission" date="2021-02" db="EMBL/GenBank/DDBJ databases">
        <authorList>
            <person name="Kimball J.A."/>
            <person name="Haas M.W."/>
            <person name="Macchietto M."/>
            <person name="Kono T."/>
            <person name="Duquette J."/>
            <person name="Shao M."/>
        </authorList>
    </citation>
    <scope>NUCLEOTIDE SEQUENCE</scope>
    <source>
        <tissue evidence="1">Fresh leaf tissue</tissue>
    </source>
</reference>
<evidence type="ECO:0000313" key="1">
    <source>
        <dbReference type="EMBL" id="KAG8071889.1"/>
    </source>
</evidence>
<dbReference type="OrthoDB" id="1925573at2759"/>
<dbReference type="Proteomes" id="UP000729402">
    <property type="component" value="Unassembled WGS sequence"/>
</dbReference>
<accession>A0A8J5T823</accession>
<keyword evidence="2" id="KW-1185">Reference proteome</keyword>
<comment type="caution">
    <text evidence="1">The sequence shown here is derived from an EMBL/GenBank/DDBJ whole genome shotgun (WGS) entry which is preliminary data.</text>
</comment>
<dbReference type="EMBL" id="JAAALK010000283">
    <property type="protein sequence ID" value="KAG8071889.1"/>
    <property type="molecule type" value="Genomic_DNA"/>
</dbReference>
<organism evidence="1 2">
    <name type="scientific">Zizania palustris</name>
    <name type="common">Northern wild rice</name>
    <dbReference type="NCBI Taxonomy" id="103762"/>
    <lineage>
        <taxon>Eukaryota</taxon>
        <taxon>Viridiplantae</taxon>
        <taxon>Streptophyta</taxon>
        <taxon>Embryophyta</taxon>
        <taxon>Tracheophyta</taxon>
        <taxon>Spermatophyta</taxon>
        <taxon>Magnoliopsida</taxon>
        <taxon>Liliopsida</taxon>
        <taxon>Poales</taxon>
        <taxon>Poaceae</taxon>
        <taxon>BOP clade</taxon>
        <taxon>Oryzoideae</taxon>
        <taxon>Oryzeae</taxon>
        <taxon>Zizaniinae</taxon>
        <taxon>Zizania</taxon>
    </lineage>
</organism>
<protein>
    <submittedName>
        <fullName evidence="1">Uncharacterized protein</fullName>
    </submittedName>
</protein>
<name>A0A8J5T823_ZIZPA</name>
<dbReference type="AlphaFoldDB" id="A0A8J5T823"/>